<dbReference type="SMART" id="SM00220">
    <property type="entry name" value="S_TKc"/>
    <property type="match status" value="1"/>
</dbReference>
<keyword evidence="22" id="KW-1185">Reference proteome</keyword>
<dbReference type="SMART" id="SM00269">
    <property type="entry name" value="BowB"/>
    <property type="match status" value="15"/>
</dbReference>
<dbReference type="InterPro" id="IPR011009">
    <property type="entry name" value="Kinase-like_dom_sf"/>
</dbReference>
<keyword evidence="12 17" id="KW-0722">Serine protease inhibitor</keyword>
<dbReference type="GO" id="GO:0005524">
    <property type="term" value="F:ATP binding"/>
    <property type="evidence" value="ECO:0007669"/>
    <property type="project" value="UniProtKB-UniRule"/>
</dbReference>
<dbReference type="Pfam" id="PF12819">
    <property type="entry name" value="Malectin_like"/>
    <property type="match status" value="1"/>
</dbReference>
<dbReference type="PROSITE" id="PS00108">
    <property type="entry name" value="PROTEIN_KINASE_ST"/>
    <property type="match status" value="1"/>
</dbReference>
<keyword evidence="3" id="KW-0433">Leucine-rich repeat</keyword>
<keyword evidence="15" id="KW-1015">Disulfide bond</keyword>
<feature type="transmembrane region" description="Helical" evidence="19">
    <location>
        <begin position="907"/>
        <end position="931"/>
    </location>
</feature>
<evidence type="ECO:0000256" key="4">
    <source>
        <dbReference type="ARBA" id="ARBA00022679"/>
    </source>
</evidence>
<dbReference type="Pfam" id="PF00069">
    <property type="entry name" value="Pkinase"/>
    <property type="match status" value="1"/>
</dbReference>
<keyword evidence="14 19" id="KW-0472">Membrane</keyword>
<dbReference type="GO" id="GO:0005886">
    <property type="term" value="C:plasma membrane"/>
    <property type="evidence" value="ECO:0007669"/>
    <property type="project" value="UniProtKB-SubCell"/>
</dbReference>
<dbReference type="FunFam" id="3.80.10.10:FF:000129">
    <property type="entry name" value="Leucine-rich repeat receptor-like kinase"/>
    <property type="match status" value="1"/>
</dbReference>
<evidence type="ECO:0000256" key="19">
    <source>
        <dbReference type="SAM" id="Phobius"/>
    </source>
</evidence>
<dbReference type="Proteomes" id="UP000008022">
    <property type="component" value="Unassembled WGS sequence"/>
</dbReference>
<evidence type="ECO:0000256" key="16">
    <source>
        <dbReference type="PROSITE-ProRule" id="PRU10141"/>
    </source>
</evidence>
<keyword evidence="10" id="KW-0418">Kinase</keyword>
<dbReference type="PANTHER" id="PTHR33479">
    <property type="entry name" value="BOWMAN-BIRK TYPE BRAN TRYPSIN INHIBITOR"/>
    <property type="match status" value="1"/>
</dbReference>
<evidence type="ECO:0000259" key="20">
    <source>
        <dbReference type="PROSITE" id="PS50011"/>
    </source>
</evidence>
<evidence type="ECO:0000256" key="7">
    <source>
        <dbReference type="ARBA" id="ARBA00022729"/>
    </source>
</evidence>
<dbReference type="Gramene" id="ORUFI01G01660.1">
    <property type="protein sequence ID" value="ORUFI01G01660.1"/>
    <property type="gene ID" value="ORUFI01G01660"/>
</dbReference>
<dbReference type="Pfam" id="PF13855">
    <property type="entry name" value="LRR_8"/>
    <property type="match status" value="1"/>
</dbReference>
<evidence type="ECO:0000256" key="12">
    <source>
        <dbReference type="ARBA" id="ARBA00022900"/>
    </source>
</evidence>
<evidence type="ECO:0000256" key="2">
    <source>
        <dbReference type="ARBA" id="ARBA00008506"/>
    </source>
</evidence>
<dbReference type="SUPFAM" id="SSF52058">
    <property type="entry name" value="L domain-like"/>
    <property type="match status" value="1"/>
</dbReference>
<dbReference type="InterPro" id="IPR008271">
    <property type="entry name" value="Ser/Thr_kinase_AS"/>
</dbReference>
<dbReference type="HOGENOM" id="CLU_001361_0_0_1"/>
<feature type="transmembrane region" description="Helical" evidence="19">
    <location>
        <begin position="1294"/>
        <end position="1313"/>
    </location>
</feature>
<dbReference type="PROSITE" id="PS00281">
    <property type="entry name" value="BOWMAN_BIRK"/>
    <property type="match status" value="6"/>
</dbReference>
<dbReference type="InterPro" id="IPR017441">
    <property type="entry name" value="Protein_kinase_ATP_BS"/>
</dbReference>
<dbReference type="Gene3D" id="3.80.10.10">
    <property type="entry name" value="Ribonuclease Inhibitor"/>
    <property type="match status" value="1"/>
</dbReference>
<dbReference type="InterPro" id="IPR032675">
    <property type="entry name" value="LRR_dom_sf"/>
</dbReference>
<evidence type="ECO:0000256" key="17">
    <source>
        <dbReference type="RuleBase" id="RU003856"/>
    </source>
</evidence>
<dbReference type="STRING" id="4529.A0A0E0MQS8"/>
<feature type="compositionally biased region" description="Basic residues" evidence="18">
    <location>
        <begin position="76"/>
        <end position="90"/>
    </location>
</feature>
<organism evidence="21 22">
    <name type="scientific">Oryza rufipogon</name>
    <name type="common">Brownbeard rice</name>
    <name type="synonym">Asian wild rice</name>
    <dbReference type="NCBI Taxonomy" id="4529"/>
    <lineage>
        <taxon>Eukaryota</taxon>
        <taxon>Viridiplantae</taxon>
        <taxon>Streptophyta</taxon>
        <taxon>Embryophyta</taxon>
        <taxon>Tracheophyta</taxon>
        <taxon>Spermatophyta</taxon>
        <taxon>Magnoliopsida</taxon>
        <taxon>Liliopsida</taxon>
        <taxon>Poales</taxon>
        <taxon>Poaceae</taxon>
        <taxon>BOP clade</taxon>
        <taxon>Oryzoideae</taxon>
        <taxon>Oryzeae</taxon>
        <taxon>Oryzinae</taxon>
        <taxon>Oryza</taxon>
    </lineage>
</organism>
<evidence type="ECO:0000313" key="21">
    <source>
        <dbReference type="EnsemblPlants" id="ORUFI01G01660.1"/>
    </source>
</evidence>
<feature type="region of interest" description="Disordered" evidence="18">
    <location>
        <begin position="1"/>
        <end position="122"/>
    </location>
</feature>
<keyword evidence="9 16" id="KW-0547">Nucleotide-binding</keyword>
<comment type="subcellular location">
    <subcellularLocation>
        <location evidence="1">Cell membrane</location>
        <topology evidence="1">Single-pass membrane protein</topology>
    </subcellularLocation>
</comment>
<dbReference type="PROSITE" id="PS50011">
    <property type="entry name" value="PROTEIN_KINASE_DOM"/>
    <property type="match status" value="1"/>
</dbReference>
<dbReference type="EnsemblPlants" id="ORUFI01G01660.1">
    <property type="protein sequence ID" value="ORUFI01G01660.1"/>
    <property type="gene ID" value="ORUFI01G01660"/>
</dbReference>
<evidence type="ECO:0000256" key="6">
    <source>
        <dbReference type="ARBA" id="ARBA00022692"/>
    </source>
</evidence>
<evidence type="ECO:0000256" key="11">
    <source>
        <dbReference type="ARBA" id="ARBA00022840"/>
    </source>
</evidence>
<evidence type="ECO:0000256" key="5">
    <source>
        <dbReference type="ARBA" id="ARBA00022690"/>
    </source>
</evidence>
<dbReference type="SUPFAM" id="SSF56112">
    <property type="entry name" value="Protein kinase-like (PK-like)"/>
    <property type="match status" value="1"/>
</dbReference>
<dbReference type="CDD" id="cd00023">
    <property type="entry name" value="BBI"/>
    <property type="match status" value="14"/>
</dbReference>
<feature type="domain" description="Protein kinase" evidence="20">
    <location>
        <begin position="985"/>
        <end position="1237"/>
    </location>
</feature>
<dbReference type="InterPro" id="IPR024788">
    <property type="entry name" value="Malectin-like_Carb-bd_dom"/>
</dbReference>
<keyword evidence="13 19" id="KW-1133">Transmembrane helix</keyword>
<evidence type="ECO:0000256" key="15">
    <source>
        <dbReference type="ARBA" id="ARBA00023157"/>
    </source>
</evidence>
<proteinExistence type="inferred from homology"/>
<reference evidence="21" key="2">
    <citation type="submission" date="2015-06" db="UniProtKB">
        <authorList>
            <consortium name="EnsemblPlants"/>
        </authorList>
    </citation>
    <scope>IDENTIFICATION</scope>
</reference>
<dbReference type="SMART" id="SM00369">
    <property type="entry name" value="LRR_TYP"/>
    <property type="match status" value="2"/>
</dbReference>
<dbReference type="InterPro" id="IPR001611">
    <property type="entry name" value="Leu-rich_rpt"/>
</dbReference>
<dbReference type="SUPFAM" id="SSF57247">
    <property type="entry name" value="Bowman-Birk inhibitor, BBI"/>
    <property type="match status" value="15"/>
</dbReference>
<reference evidence="22" key="1">
    <citation type="submission" date="2013-06" db="EMBL/GenBank/DDBJ databases">
        <authorList>
            <person name="Zhao Q."/>
        </authorList>
    </citation>
    <scope>NUCLEOTIDE SEQUENCE</scope>
    <source>
        <strain evidence="22">cv. W1943</strain>
    </source>
</reference>
<keyword evidence="4" id="KW-0808">Transferase</keyword>
<keyword evidence="8" id="KW-0677">Repeat</keyword>
<keyword evidence="6 19" id="KW-0812">Transmembrane</keyword>
<name>A0A0E0MQS8_ORYRU</name>
<dbReference type="PROSITE" id="PS00107">
    <property type="entry name" value="PROTEIN_KINASE_ATP"/>
    <property type="match status" value="1"/>
</dbReference>
<dbReference type="Pfam" id="PF00228">
    <property type="entry name" value="Bowman-Birk_leg"/>
    <property type="match status" value="13"/>
</dbReference>
<dbReference type="Gene3D" id="3.30.200.20">
    <property type="entry name" value="Phosphorylase Kinase, domain 1"/>
    <property type="match status" value="1"/>
</dbReference>
<evidence type="ECO:0000256" key="10">
    <source>
        <dbReference type="ARBA" id="ARBA00022777"/>
    </source>
</evidence>
<evidence type="ECO:0000256" key="8">
    <source>
        <dbReference type="ARBA" id="ARBA00022737"/>
    </source>
</evidence>
<dbReference type="GO" id="GO:0004867">
    <property type="term" value="F:serine-type endopeptidase inhibitor activity"/>
    <property type="evidence" value="ECO:0007669"/>
    <property type="project" value="UniProtKB-KW"/>
</dbReference>
<dbReference type="PROSITE" id="PS51450">
    <property type="entry name" value="LRR"/>
    <property type="match status" value="1"/>
</dbReference>
<evidence type="ECO:0000313" key="22">
    <source>
        <dbReference type="Proteomes" id="UP000008022"/>
    </source>
</evidence>
<keyword evidence="5 17" id="KW-0646">Protease inhibitor</keyword>
<comment type="similarity">
    <text evidence="2 17">Belongs to the Bowman-Birk serine protease inhibitor family.</text>
</comment>
<dbReference type="eggNOG" id="ENOG502QQCZ">
    <property type="taxonomic scope" value="Eukaryota"/>
</dbReference>
<dbReference type="FunFam" id="3.30.200.20:FF:000394">
    <property type="entry name" value="Leucine-rich repeat receptor-like protein kinase"/>
    <property type="match status" value="1"/>
</dbReference>
<dbReference type="Gene3D" id="1.10.510.10">
    <property type="entry name" value="Transferase(Phosphotransferase) domain 1"/>
    <property type="match status" value="1"/>
</dbReference>
<dbReference type="InterPro" id="IPR003591">
    <property type="entry name" value="Leu-rich_rpt_typical-subtyp"/>
</dbReference>
<evidence type="ECO:0000256" key="3">
    <source>
        <dbReference type="ARBA" id="ARBA00022614"/>
    </source>
</evidence>
<evidence type="ECO:0000256" key="14">
    <source>
        <dbReference type="ARBA" id="ARBA00023136"/>
    </source>
</evidence>
<dbReference type="PANTHER" id="PTHR33479:SF22">
    <property type="entry name" value="BOWMAN-BIRK TYPE BRAN TRYPSIN INHIBITOR"/>
    <property type="match status" value="1"/>
</dbReference>
<dbReference type="GO" id="GO:0004672">
    <property type="term" value="F:protein kinase activity"/>
    <property type="evidence" value="ECO:0007669"/>
    <property type="project" value="InterPro"/>
</dbReference>
<dbReference type="Gene3D" id="2.10.69.10">
    <property type="entry name" value="Cysteine Protease (Bromelain) Inhibitor, subunit H"/>
    <property type="match status" value="15"/>
</dbReference>
<evidence type="ECO:0000256" key="9">
    <source>
        <dbReference type="ARBA" id="ARBA00022741"/>
    </source>
</evidence>
<dbReference type="PRINTS" id="PR00019">
    <property type="entry name" value="LEURICHRPT"/>
</dbReference>
<protein>
    <recommendedName>
        <fullName evidence="20">Protein kinase domain-containing protein</fullName>
    </recommendedName>
</protein>
<accession>A0A0E0MQS8</accession>
<keyword evidence="7" id="KW-0732">Signal</keyword>
<feature type="binding site" evidence="16">
    <location>
        <position position="1013"/>
    </location>
    <ligand>
        <name>ATP</name>
        <dbReference type="ChEBI" id="CHEBI:30616"/>
    </ligand>
</feature>
<feature type="compositionally biased region" description="Acidic residues" evidence="18">
    <location>
        <begin position="21"/>
        <end position="41"/>
    </location>
</feature>
<dbReference type="InterPro" id="IPR000877">
    <property type="entry name" value="Prot_inh_BBI"/>
</dbReference>
<evidence type="ECO:0000256" key="18">
    <source>
        <dbReference type="SAM" id="MobiDB-lite"/>
    </source>
</evidence>
<sequence>MPPAADPLPSRSEQSTMGEDGGGDDDDDESSPTTTEEEGGDGVETHRWKMIPNHSQLQLEEDEGRHGYFDPSLPPPRRRRPRRAGRHHHQDHTPPDRRRISTAGADDEEAVERLPTKTNPPQWRCNDELEPSQCVAQCEVCQEAPGPFPGPLICSDVYWGADPGPFCTPRPWGDCCTNTTCTRSIPPICRCNDRVKKCAAACKDCKRVKSSKPPRYVCQDQFTGQPGPKCKHSGNMATSSILFFFLLGGLTVAVAAHGTANDDTNTIRLPSDGAKSPKMPTEKRPWKCCDDIEEQPASIFPPFWRCNDELEPSQCAAQCEVCQDQEASPGRLICGDVYWGADPGPFCTPRPWGDCCDMDICSRSLPPICRCADEVESCAAACKDCQQLESSSSSSEPPRYVCHDWFRGEPGFISIDCGIQPNTSYVHNTTKISYVADDDFTDGGSNYNVSPEYIKPQLSQRYYNLRAFPDGARNCYTARSLAPGIKYLIRASFLYGNYDGLNKLPVFHLYIGVNFWTMVNITSLGLGGSYEEAIVVVPDDFVQVCLINTGTGTPFISSLELRPLDKRLYPQVNATLGLLQLNRLNFGPTDNSLVRYPDDPHDRFWGNWDSYTSSLWKEISTASRVDNLDGDIFDAPTAVMQTAVTPRNASGNIYFFWEPWPQPNDPTPPYTVIFHFSELEILTNNASRQFYINLNGEPLIDTAYEPTYLTARYLYGLEPLERTSRYNITINATANSTLPPLINAAEIFSIISTAVIGTDSQDASSMMAIKDKYQVKKNWMGDPCMPKTFAWDKLTCSYPNSSGARIISLNLSSSGLSADISSAFGNLKALQYLDLSNNSLTGSIPDVLSQLPSLRVLDLTGNQLSGSIPSGILKRIQDGSLNVRYGNNPNLCINGNSCKAAKKKSKLAIYTVIPAVLVVLIASVTTLFCLLRRKKQGPMNNSLEQQNEMSTSTSHVLINSGYGDNVSLRLENRRFTYKELEKITNKFKRVLGRGGFGYVYHGFLEDGTQVAVKLRSESSSQGAKEFLIEAQILTRIHHKNLVSMIGYCKDGIYMALVYEYMPEGTLEEHIVGLEYLHKGCNPPIIHRDVKATNILLNTRLEAKIADFGLSKAFSYDNITHVSTNALVGTLGYVDPEYQMTMQATTKSDVYSFGVVLLELVTGKPAILHEPNPISVIHWTRQRLARGNIEDVVDTCMPSDYDVNGVWKAMDIAFTCTAQASTQRLTMTEVVMQLQECLELEDARCAIGDAHNEFYPDPRSDHNLSYNTYVSDRSNDVSQNSGVSMMEHNFGRMSNTTMATSTILLFLLAGLAAAHGDGDTTIRLPSDGAKASRPRAAKPWDCCDNIEISRLMIYPPLYRCNDEVKQCAAACKECVEAPGGDFNGGAFVCSDWFSTVDPGPKCTAALDGLSMERPWKCCDNIKRLPTKPDPPQWRCNDELEPSQCTAACKSCREAPGPFPGKLICEDIYWGADPGPFCTPRPWGDCCDKAFCNKMNPPTCRCMDEVKECADACKDCQRVESSEPPRYVCKDRFTGHPGPMSNTTMAISTILLFLLAGLVAAHGDGDTMIRLPSDGAEAPPRPPKPWDCCDNIEMSPLEIFPPLYRCNDEVKQCSAACKECVEAPGDFPRGAFVCRDWYSTVDPGHMCTAPDQPTTKRPWKCCDSIVQLPQRIFPPFWRCDDELEPGKCTAACKSCREAPGPFPGPLICEDVYWGADPGPLCTPRPWGKCCDKAFCNKMNPPTCRCMDEVNKCAAACKDCQRVESSEPPRYVCKDRFTGQPGPIMATSTILLFLLAVGGLAAAHGDTIRLPSEGDAPPQPAKPWDCCDDIEMSPLKIFPPLYRCNDEVKQCSAACKECVAAPAAGDSPCGGGAALVCRDWYSTEDPGKPCTPEREWPERTTKKRPWKCCDNIRRLPPRIHPPFWRCDDELKPGQCFAACKACREAPGPFPGPLICDDVYWGADPGPFCTPRPWGDCCDNTTCTKSIPPICSCGDKVAACDGACKDCQPVASSSEPPRFVKSTMMAASMLLFLLVLAGIVTATTTDNNIRLPSNGAAGETDGNKQAKSRPWECCDNIEMSVKQCAAACENCLRLVPGGEEDVFVCDDWYPTTDHGPVCTPRPWGDCCDKAFCTRSLPPICQCADEVASCAAACKECDMVESSAPPRFICRDHFTGEPGPNRLR</sequence>
<evidence type="ECO:0000256" key="13">
    <source>
        <dbReference type="ARBA" id="ARBA00022989"/>
    </source>
</evidence>
<dbReference type="InterPro" id="IPR000719">
    <property type="entry name" value="Prot_kinase_dom"/>
</dbReference>
<evidence type="ECO:0000256" key="1">
    <source>
        <dbReference type="ARBA" id="ARBA00004162"/>
    </source>
</evidence>
<dbReference type="GO" id="GO:0005576">
    <property type="term" value="C:extracellular region"/>
    <property type="evidence" value="ECO:0007669"/>
    <property type="project" value="InterPro"/>
</dbReference>
<dbReference type="InterPro" id="IPR035995">
    <property type="entry name" value="Bowman-Birk_prot_inh"/>
</dbReference>
<keyword evidence="11 16" id="KW-0067">ATP-binding</keyword>